<comment type="caution">
    <text evidence="2">The sequence shown here is derived from an EMBL/GenBank/DDBJ whole genome shotgun (WGS) entry which is preliminary data.</text>
</comment>
<proteinExistence type="predicted"/>
<dbReference type="RefSeq" id="WP_223469748.1">
    <property type="nucleotide sequence ID" value="NZ_JAFBIL020000007.1"/>
</dbReference>
<keyword evidence="1" id="KW-1133">Transmembrane helix</keyword>
<feature type="transmembrane region" description="Helical" evidence="1">
    <location>
        <begin position="70"/>
        <end position="90"/>
    </location>
</feature>
<accession>A0ABS7STL1</accession>
<protein>
    <recommendedName>
        <fullName evidence="4">Small multi-drug export protein</fullName>
    </recommendedName>
</protein>
<keyword evidence="3" id="KW-1185">Reference proteome</keyword>
<organism evidence="2 3">
    <name type="scientific">Massilia soli</name>
    <dbReference type="NCBI Taxonomy" id="2792854"/>
    <lineage>
        <taxon>Bacteria</taxon>
        <taxon>Pseudomonadati</taxon>
        <taxon>Pseudomonadota</taxon>
        <taxon>Betaproteobacteria</taxon>
        <taxon>Burkholderiales</taxon>
        <taxon>Oxalobacteraceae</taxon>
        <taxon>Telluria group</taxon>
        <taxon>Massilia</taxon>
    </lineage>
</organism>
<feature type="transmembrane region" description="Helical" evidence="1">
    <location>
        <begin position="110"/>
        <end position="132"/>
    </location>
</feature>
<keyword evidence="1" id="KW-0472">Membrane</keyword>
<evidence type="ECO:0008006" key="4">
    <source>
        <dbReference type="Google" id="ProtNLM"/>
    </source>
</evidence>
<dbReference type="Proteomes" id="UP000809349">
    <property type="component" value="Unassembled WGS sequence"/>
</dbReference>
<evidence type="ECO:0000256" key="1">
    <source>
        <dbReference type="SAM" id="Phobius"/>
    </source>
</evidence>
<name>A0ABS7STL1_9BURK</name>
<evidence type="ECO:0000313" key="3">
    <source>
        <dbReference type="Proteomes" id="UP000809349"/>
    </source>
</evidence>
<feature type="transmembrane region" description="Helical" evidence="1">
    <location>
        <begin position="27"/>
        <end position="49"/>
    </location>
</feature>
<sequence>MSDYLAVFLLAAVELWAAIPLGLKFGMTAVPLAVCVIAGAFAGASIALLSGNALYKIIIQYRKDFGQTGAAGWLVKNGVWAVGLLGPLVLGSTLTAALATSIGMPRGKTLLALTAGIVVWTMTFVAAGTWGIQFIKNS</sequence>
<evidence type="ECO:0000313" key="2">
    <source>
        <dbReference type="EMBL" id="MBZ2209280.1"/>
    </source>
</evidence>
<reference evidence="2 3" key="1">
    <citation type="submission" date="2021-08" db="EMBL/GenBank/DDBJ databases">
        <title>Massilia sp. R798.</title>
        <authorList>
            <person name="Baek J.H."/>
            <person name="Jung H.S."/>
            <person name="Kim K.R."/>
            <person name="Jeon C.O."/>
        </authorList>
    </citation>
    <scope>NUCLEOTIDE SEQUENCE [LARGE SCALE GENOMIC DNA]</scope>
    <source>
        <strain evidence="2 3">R798</strain>
    </source>
</reference>
<dbReference type="EMBL" id="JAFBIL020000007">
    <property type="protein sequence ID" value="MBZ2209280.1"/>
    <property type="molecule type" value="Genomic_DNA"/>
</dbReference>
<gene>
    <name evidence="2" type="ORF">I4X03_018580</name>
</gene>
<keyword evidence="1" id="KW-0812">Transmembrane</keyword>